<dbReference type="InterPro" id="IPR006175">
    <property type="entry name" value="YjgF/YER057c/UK114"/>
</dbReference>
<dbReference type="PANTHER" id="PTHR11803:SF42">
    <property type="entry name" value="MMF1"/>
    <property type="match status" value="1"/>
</dbReference>
<dbReference type="NCBIfam" id="TIGR00004">
    <property type="entry name" value="Rid family detoxifying hydrolase"/>
    <property type="match status" value="1"/>
</dbReference>
<dbReference type="GO" id="GO:0019239">
    <property type="term" value="F:deaminase activity"/>
    <property type="evidence" value="ECO:0007669"/>
    <property type="project" value="TreeGrafter"/>
</dbReference>
<proteinExistence type="inferred from homology"/>
<evidence type="ECO:0000313" key="2">
    <source>
        <dbReference type="EMBL" id="KAF5385353.1"/>
    </source>
</evidence>
<protein>
    <submittedName>
        <fullName evidence="2">Uncharacterized protein</fullName>
    </submittedName>
</protein>
<dbReference type="SUPFAM" id="SSF55298">
    <property type="entry name" value="YjgF-like"/>
    <property type="match status" value="1"/>
</dbReference>
<dbReference type="Proteomes" id="UP000565441">
    <property type="component" value="Unassembled WGS sequence"/>
</dbReference>
<dbReference type="FunFam" id="3.30.1330.40:FF:000001">
    <property type="entry name" value="L-PSP family endoribonuclease"/>
    <property type="match status" value="1"/>
</dbReference>
<evidence type="ECO:0000256" key="1">
    <source>
        <dbReference type="ARBA" id="ARBA00010552"/>
    </source>
</evidence>
<dbReference type="EMBL" id="JAACJP010000004">
    <property type="protein sequence ID" value="KAF5385353.1"/>
    <property type="molecule type" value="Genomic_DNA"/>
</dbReference>
<dbReference type="OrthoDB" id="309640at2759"/>
<dbReference type="AlphaFoldDB" id="A0A8H5HL35"/>
<keyword evidence="3" id="KW-1185">Reference proteome</keyword>
<dbReference type="PANTHER" id="PTHR11803">
    <property type="entry name" value="2-IMINOBUTANOATE/2-IMINOPROPANOATE DEAMINASE RIDA"/>
    <property type="match status" value="1"/>
</dbReference>
<dbReference type="InterPro" id="IPR006056">
    <property type="entry name" value="RidA"/>
</dbReference>
<comment type="caution">
    <text evidence="2">The sequence shown here is derived from an EMBL/GenBank/DDBJ whole genome shotgun (WGS) entry which is preliminary data.</text>
</comment>
<sequence>MAVTKAIVSTPDALPPLPFFSQAVISKGNVYLSGNIGCTNDLALVEGGVQPQTRAAMENIAVVLKAAGSGLEHVIKVNIYLSNMTRDFQAMNEIYIQFFDKDTLPARTCIGVASLPMGADVEIECFAEIP</sequence>
<organism evidence="2 3">
    <name type="scientific">Tricholomella constricta</name>
    <dbReference type="NCBI Taxonomy" id="117010"/>
    <lineage>
        <taxon>Eukaryota</taxon>
        <taxon>Fungi</taxon>
        <taxon>Dikarya</taxon>
        <taxon>Basidiomycota</taxon>
        <taxon>Agaricomycotina</taxon>
        <taxon>Agaricomycetes</taxon>
        <taxon>Agaricomycetidae</taxon>
        <taxon>Agaricales</taxon>
        <taxon>Tricholomatineae</taxon>
        <taxon>Lyophyllaceae</taxon>
        <taxon>Tricholomella</taxon>
    </lineage>
</organism>
<comment type="similarity">
    <text evidence="1">Belongs to the RutC family.</text>
</comment>
<accession>A0A8H5HL35</accession>
<dbReference type="Gene3D" id="3.30.1330.40">
    <property type="entry name" value="RutC-like"/>
    <property type="match status" value="1"/>
</dbReference>
<dbReference type="CDD" id="cd00448">
    <property type="entry name" value="YjgF_YER057c_UK114_family"/>
    <property type="match status" value="1"/>
</dbReference>
<dbReference type="InterPro" id="IPR035959">
    <property type="entry name" value="RutC-like_sf"/>
</dbReference>
<name>A0A8H5HL35_9AGAR</name>
<gene>
    <name evidence="2" type="ORF">D9615_001208</name>
</gene>
<reference evidence="2 3" key="1">
    <citation type="journal article" date="2020" name="ISME J.">
        <title>Uncovering the hidden diversity of litter-decomposition mechanisms in mushroom-forming fungi.</title>
        <authorList>
            <person name="Floudas D."/>
            <person name="Bentzer J."/>
            <person name="Ahren D."/>
            <person name="Johansson T."/>
            <person name="Persson P."/>
            <person name="Tunlid A."/>
        </authorList>
    </citation>
    <scope>NUCLEOTIDE SEQUENCE [LARGE SCALE GENOMIC DNA]</scope>
    <source>
        <strain evidence="2 3">CBS 661.87</strain>
    </source>
</reference>
<dbReference type="Pfam" id="PF01042">
    <property type="entry name" value="Ribonuc_L-PSP"/>
    <property type="match status" value="1"/>
</dbReference>
<dbReference type="GO" id="GO:0005739">
    <property type="term" value="C:mitochondrion"/>
    <property type="evidence" value="ECO:0007669"/>
    <property type="project" value="TreeGrafter"/>
</dbReference>
<evidence type="ECO:0000313" key="3">
    <source>
        <dbReference type="Proteomes" id="UP000565441"/>
    </source>
</evidence>
<dbReference type="GO" id="GO:0005829">
    <property type="term" value="C:cytosol"/>
    <property type="evidence" value="ECO:0007669"/>
    <property type="project" value="TreeGrafter"/>
</dbReference>